<organism evidence="1 2">
    <name type="scientific">Amycolatopsis deserti</name>
    <dbReference type="NCBI Taxonomy" id="185696"/>
    <lineage>
        <taxon>Bacteria</taxon>
        <taxon>Bacillati</taxon>
        <taxon>Actinomycetota</taxon>
        <taxon>Actinomycetes</taxon>
        <taxon>Pseudonocardiales</taxon>
        <taxon>Pseudonocardiaceae</taxon>
        <taxon>Amycolatopsis</taxon>
    </lineage>
</organism>
<evidence type="ECO:0000313" key="2">
    <source>
        <dbReference type="Proteomes" id="UP000605897"/>
    </source>
</evidence>
<name>A0ABQ3JG77_9PSEU</name>
<dbReference type="Proteomes" id="UP000605897">
    <property type="component" value="Unassembled WGS sequence"/>
</dbReference>
<reference evidence="2" key="1">
    <citation type="journal article" date="2019" name="Int. J. Syst. Evol. Microbiol.">
        <title>The Global Catalogue of Microorganisms (GCM) 10K type strain sequencing project: providing services to taxonomists for standard genome sequencing and annotation.</title>
        <authorList>
            <consortium name="The Broad Institute Genomics Platform"/>
            <consortium name="The Broad Institute Genome Sequencing Center for Infectious Disease"/>
            <person name="Wu L."/>
            <person name="Ma J."/>
        </authorList>
    </citation>
    <scope>NUCLEOTIDE SEQUENCE [LARGE SCALE GENOMIC DNA]</scope>
    <source>
        <strain evidence="2">CGMCC 4.7677</strain>
    </source>
</reference>
<keyword evidence="2" id="KW-1185">Reference proteome</keyword>
<proteinExistence type="predicted"/>
<gene>
    <name evidence="1" type="ORF">GCM10017786_55490</name>
</gene>
<protein>
    <submittedName>
        <fullName evidence="1">Uncharacterized protein</fullName>
    </submittedName>
</protein>
<dbReference type="RefSeq" id="WP_191247581.1">
    <property type="nucleotide sequence ID" value="NZ_BNAU01000007.1"/>
</dbReference>
<dbReference type="EMBL" id="BNAU01000007">
    <property type="protein sequence ID" value="GHF14684.1"/>
    <property type="molecule type" value="Genomic_DNA"/>
</dbReference>
<accession>A0ABQ3JG77</accession>
<comment type="caution">
    <text evidence="1">The sequence shown here is derived from an EMBL/GenBank/DDBJ whole genome shotgun (WGS) entry which is preliminary data.</text>
</comment>
<sequence length="66" mass="7145">MDDLTMVRGLLAAAGLTTSEAELAAYVPAYTGQRAALDALYAVPEARYTDPALRFRAGARIEDWAR</sequence>
<evidence type="ECO:0000313" key="1">
    <source>
        <dbReference type="EMBL" id="GHF14684.1"/>
    </source>
</evidence>